<accession>A0A4Y9T8F2</accession>
<dbReference type="EMBL" id="SPUM01000011">
    <property type="protein sequence ID" value="TFW35364.1"/>
    <property type="molecule type" value="Genomic_DNA"/>
</dbReference>
<dbReference type="Proteomes" id="UP000297258">
    <property type="component" value="Unassembled WGS sequence"/>
</dbReference>
<dbReference type="AlphaFoldDB" id="A0A4Y9T8F2"/>
<sequence length="140" mass="15480">MAGTPGDPGDTRTATVPVVEEQLSVGTRTVETGGGVRIHKTVSEHPAAFDQSVSRDEVVVRHVPVDRLVAPGEAPVTRYEGETLVVPVLEEELVVERRVRIKEELHITRVRHPERRQGTVILRSEQVSVERLDEDTPPAK</sequence>
<organism evidence="2 3">
    <name type="scientific">Massilia horti</name>
    <dbReference type="NCBI Taxonomy" id="2562153"/>
    <lineage>
        <taxon>Bacteria</taxon>
        <taxon>Pseudomonadati</taxon>
        <taxon>Pseudomonadota</taxon>
        <taxon>Betaproteobacteria</taxon>
        <taxon>Burkholderiales</taxon>
        <taxon>Oxalobacteraceae</taxon>
        <taxon>Telluria group</taxon>
        <taxon>Massilia</taxon>
    </lineage>
</organism>
<evidence type="ECO:0000259" key="1">
    <source>
        <dbReference type="Pfam" id="PF09557"/>
    </source>
</evidence>
<reference evidence="2 3" key="1">
    <citation type="submission" date="2019-03" db="EMBL/GenBank/DDBJ databases">
        <title>Draft genome of Massilia hortus sp. nov., a novel bacterial species of the Oxalobacteraceae family.</title>
        <authorList>
            <person name="Peta V."/>
            <person name="Raths R."/>
            <person name="Bucking H."/>
        </authorList>
    </citation>
    <scope>NUCLEOTIDE SEQUENCE [LARGE SCALE GENOMIC DNA]</scope>
    <source>
        <strain evidence="2 3">ONC3</strain>
    </source>
</reference>
<name>A0A4Y9T8F2_9BURK</name>
<protein>
    <submittedName>
        <fullName evidence="2">DUF2382 domain-containing protein</fullName>
    </submittedName>
</protein>
<keyword evidence="3" id="KW-1185">Reference proteome</keyword>
<feature type="domain" description="DUF2382" evidence="1">
    <location>
        <begin position="17"/>
        <end position="129"/>
    </location>
</feature>
<gene>
    <name evidence="2" type="ORF">E4O92_02130</name>
</gene>
<evidence type="ECO:0000313" key="3">
    <source>
        <dbReference type="Proteomes" id="UP000297258"/>
    </source>
</evidence>
<proteinExistence type="predicted"/>
<comment type="caution">
    <text evidence="2">The sequence shown here is derived from an EMBL/GenBank/DDBJ whole genome shotgun (WGS) entry which is preliminary data.</text>
</comment>
<dbReference type="RefSeq" id="WP_135188099.1">
    <property type="nucleotide sequence ID" value="NZ_SPUM01000011.1"/>
</dbReference>
<dbReference type="OrthoDB" id="8757728at2"/>
<dbReference type="InterPro" id="IPR019060">
    <property type="entry name" value="DUF2382"/>
</dbReference>
<dbReference type="Pfam" id="PF09557">
    <property type="entry name" value="DUF2382"/>
    <property type="match status" value="1"/>
</dbReference>
<evidence type="ECO:0000313" key="2">
    <source>
        <dbReference type="EMBL" id="TFW35364.1"/>
    </source>
</evidence>